<evidence type="ECO:0000256" key="3">
    <source>
        <dbReference type="ARBA" id="ARBA00022801"/>
    </source>
</evidence>
<dbReference type="AlphaFoldDB" id="A0A6A6Z897"/>
<feature type="binding site" evidence="12">
    <location>
        <position position="326"/>
    </location>
    <ligand>
        <name>Mg(2+)</name>
        <dbReference type="ChEBI" id="CHEBI:18420"/>
        <label>1</label>
    </ligand>
</feature>
<sequence>MDPPITSSRQSRILGALLGLHSGDSLGATLEFRTWSSIRAKYPTGLRDIVGGGAFRWSAGHATDDTDMTRAVLLAYRDRVDFERAQEKDQRAAAGEKDFNGSAVAELRVRPAYLVKKDGSVTFDVVRCAADYMVAWSTGTSWPGRKPGSQPVDIGGATQVGLAKYQQTRDPRKAGAGPDQAGNGSLMRCLPTGLFGKSREERVRESIEISAVTHDDRRCTVACAVYNEIAAALVDGVNAVEAIEIGLRAMKEVEGLDCKPVELAVKQGKTISVATIVENGPGPELPGKAGGYVLESLTLAIAAILDQRTLEDVLVDVLRVGKDTDTNGAIAGGLLGARDGIEAVPERWKLLLQFRVEFEDIVRGIEASN</sequence>
<evidence type="ECO:0000256" key="9">
    <source>
        <dbReference type="ARBA" id="ARBA00043187"/>
    </source>
</evidence>
<evidence type="ECO:0000256" key="4">
    <source>
        <dbReference type="ARBA" id="ARBA00041057"/>
    </source>
</evidence>
<evidence type="ECO:0000256" key="7">
    <source>
        <dbReference type="ARBA" id="ARBA00042722"/>
    </source>
</evidence>
<comment type="catalytic activity">
    <reaction evidence="11">
        <text>alpha-NAD(+) + H2O = ADP-D-ribose + nicotinamide + H(+)</text>
        <dbReference type="Rhea" id="RHEA:68792"/>
        <dbReference type="ChEBI" id="CHEBI:15377"/>
        <dbReference type="ChEBI" id="CHEBI:15378"/>
        <dbReference type="ChEBI" id="CHEBI:17154"/>
        <dbReference type="ChEBI" id="CHEBI:57967"/>
        <dbReference type="ChEBI" id="CHEBI:77017"/>
    </reaction>
</comment>
<evidence type="ECO:0000313" key="15">
    <source>
        <dbReference type="RefSeq" id="XP_033584194.1"/>
    </source>
</evidence>
<evidence type="ECO:0000256" key="8">
    <source>
        <dbReference type="ARBA" id="ARBA00042850"/>
    </source>
</evidence>
<dbReference type="Gene3D" id="1.10.4080.10">
    <property type="entry name" value="ADP-ribosylation/Crystallin J1"/>
    <property type="match status" value="1"/>
</dbReference>
<feature type="binding site" evidence="12">
    <location>
        <position position="323"/>
    </location>
    <ligand>
        <name>Mg(2+)</name>
        <dbReference type="ChEBI" id="CHEBI:18420"/>
        <label>1</label>
    </ligand>
</feature>
<dbReference type="RefSeq" id="XP_033584194.1">
    <property type="nucleotide sequence ID" value="XM_033718585.1"/>
</dbReference>
<evidence type="ECO:0000256" key="1">
    <source>
        <dbReference type="ARBA" id="ARBA00010702"/>
    </source>
</evidence>
<dbReference type="PANTHER" id="PTHR16222:SF24">
    <property type="entry name" value="ADP-RIBOSYLHYDROLASE ARH3"/>
    <property type="match status" value="1"/>
</dbReference>
<evidence type="ECO:0000256" key="10">
    <source>
        <dbReference type="ARBA" id="ARBA00043193"/>
    </source>
</evidence>
<evidence type="ECO:0000313" key="14">
    <source>
        <dbReference type="Proteomes" id="UP000504636"/>
    </source>
</evidence>
<accession>A0A6A6Z897</accession>
<evidence type="ECO:0000256" key="2">
    <source>
        <dbReference type="ARBA" id="ARBA00012255"/>
    </source>
</evidence>
<evidence type="ECO:0000256" key="12">
    <source>
        <dbReference type="PIRSR" id="PIRSR605502-1"/>
    </source>
</evidence>
<feature type="binding site" evidence="12">
    <location>
        <position position="63"/>
    </location>
    <ligand>
        <name>Mg(2+)</name>
        <dbReference type="ChEBI" id="CHEBI:18420"/>
        <label>1</label>
    </ligand>
</feature>
<evidence type="ECO:0000313" key="13">
    <source>
        <dbReference type="EMBL" id="KAF2817230.1"/>
    </source>
</evidence>
<dbReference type="EC" id="3.2.1.143" evidence="2"/>
<dbReference type="SUPFAM" id="SSF101478">
    <property type="entry name" value="ADP-ribosylglycohydrolase"/>
    <property type="match status" value="1"/>
</dbReference>
<dbReference type="Pfam" id="PF03747">
    <property type="entry name" value="ADP_ribosyl_GH"/>
    <property type="match status" value="1"/>
</dbReference>
<reference evidence="15" key="2">
    <citation type="submission" date="2020-04" db="EMBL/GenBank/DDBJ databases">
        <authorList>
            <consortium name="NCBI Genome Project"/>
        </authorList>
    </citation>
    <scope>NUCLEOTIDE SEQUENCE</scope>
    <source>
        <strain evidence="15">CBS 304.34</strain>
    </source>
</reference>
<dbReference type="InterPro" id="IPR005502">
    <property type="entry name" value="Ribosyl_crysJ1"/>
</dbReference>
<protein>
    <recommendedName>
        <fullName evidence="4">ADP-ribosylhydrolase ARH3</fullName>
        <ecNumber evidence="2">3.2.1.143</ecNumber>
    </recommendedName>
    <alternativeName>
        <fullName evidence="5">ADP-ribose glycohydrolase ARH3</fullName>
    </alternativeName>
    <alternativeName>
        <fullName evidence="6">ADP-ribosylhydrolase 3</fullName>
    </alternativeName>
    <alternativeName>
        <fullName evidence="9">O-acetyl-ADP-ribose deacetylase ARH3</fullName>
    </alternativeName>
    <alternativeName>
        <fullName evidence="10">Poly(ADP-ribose) glycohydrolase ARH3</fullName>
    </alternativeName>
    <alternativeName>
        <fullName evidence="8">[Protein ADP-ribosylarginine] hydrolase-like protein 2</fullName>
    </alternativeName>
    <alternativeName>
        <fullName evidence="7">[Protein ADP-ribosylserine] hydrolase</fullName>
    </alternativeName>
</protein>
<gene>
    <name evidence="13 15" type="ORF">BDZ99DRAFT_456981</name>
</gene>
<feature type="binding site" evidence="12">
    <location>
        <position position="65"/>
    </location>
    <ligand>
        <name>Mg(2+)</name>
        <dbReference type="ChEBI" id="CHEBI:18420"/>
        <label>1</label>
    </ligand>
</feature>
<evidence type="ECO:0000256" key="6">
    <source>
        <dbReference type="ARBA" id="ARBA00042471"/>
    </source>
</evidence>
<dbReference type="GO" id="GO:0004649">
    <property type="term" value="F:poly(ADP-ribose) glycohydrolase activity"/>
    <property type="evidence" value="ECO:0007669"/>
    <property type="project" value="UniProtKB-EC"/>
</dbReference>
<dbReference type="EMBL" id="MU003692">
    <property type="protein sequence ID" value="KAF2817230.1"/>
    <property type="molecule type" value="Genomic_DNA"/>
</dbReference>
<dbReference type="GeneID" id="54459478"/>
<keyword evidence="3 13" id="KW-0378">Hydrolase</keyword>
<feature type="binding site" evidence="12">
    <location>
        <position position="64"/>
    </location>
    <ligand>
        <name>Mg(2+)</name>
        <dbReference type="ChEBI" id="CHEBI:18420"/>
        <label>1</label>
    </ligand>
</feature>
<evidence type="ECO:0000256" key="5">
    <source>
        <dbReference type="ARBA" id="ARBA00042398"/>
    </source>
</evidence>
<dbReference type="Proteomes" id="UP000504636">
    <property type="component" value="Unplaced"/>
</dbReference>
<dbReference type="InterPro" id="IPR050792">
    <property type="entry name" value="ADP-ribosylglycohydrolase"/>
</dbReference>
<organism evidence="13">
    <name type="scientific">Mytilinidion resinicola</name>
    <dbReference type="NCBI Taxonomy" id="574789"/>
    <lineage>
        <taxon>Eukaryota</taxon>
        <taxon>Fungi</taxon>
        <taxon>Dikarya</taxon>
        <taxon>Ascomycota</taxon>
        <taxon>Pezizomycotina</taxon>
        <taxon>Dothideomycetes</taxon>
        <taxon>Pleosporomycetidae</taxon>
        <taxon>Mytilinidiales</taxon>
        <taxon>Mytilinidiaceae</taxon>
        <taxon>Mytilinidion</taxon>
    </lineage>
</organism>
<evidence type="ECO:0000256" key="11">
    <source>
        <dbReference type="ARBA" id="ARBA00049015"/>
    </source>
</evidence>
<dbReference type="PANTHER" id="PTHR16222">
    <property type="entry name" value="ADP-RIBOSYLGLYCOHYDROLASE"/>
    <property type="match status" value="1"/>
</dbReference>
<keyword evidence="14" id="KW-1185">Reference proteome</keyword>
<dbReference type="GO" id="GO:0046872">
    <property type="term" value="F:metal ion binding"/>
    <property type="evidence" value="ECO:0007669"/>
    <property type="project" value="UniProtKB-KW"/>
</dbReference>
<keyword evidence="12" id="KW-0479">Metal-binding</keyword>
<keyword evidence="12" id="KW-0460">Magnesium</keyword>
<reference evidence="15" key="3">
    <citation type="submission" date="2025-04" db="UniProtKB">
        <authorList>
            <consortium name="RefSeq"/>
        </authorList>
    </citation>
    <scope>IDENTIFICATION</scope>
    <source>
        <strain evidence="15">CBS 304.34</strain>
    </source>
</reference>
<comment type="cofactor">
    <cofactor evidence="12">
        <name>Mg(2+)</name>
        <dbReference type="ChEBI" id="CHEBI:18420"/>
    </cofactor>
    <text evidence="12">Binds 2 magnesium ions per subunit.</text>
</comment>
<comment type="similarity">
    <text evidence="1">Belongs to the ADP-ribosylglycohydrolase family.</text>
</comment>
<dbReference type="InterPro" id="IPR036705">
    <property type="entry name" value="Ribosyl_crysJ1_sf"/>
</dbReference>
<proteinExistence type="inferred from homology"/>
<feature type="binding site" evidence="12">
    <location>
        <position position="325"/>
    </location>
    <ligand>
        <name>Mg(2+)</name>
        <dbReference type="ChEBI" id="CHEBI:18420"/>
        <label>1</label>
    </ligand>
</feature>
<dbReference type="OrthoDB" id="2021138at2759"/>
<reference evidence="13 15" key="1">
    <citation type="journal article" date="2020" name="Stud. Mycol.">
        <title>101 Dothideomycetes genomes: a test case for predicting lifestyles and emergence of pathogens.</title>
        <authorList>
            <person name="Haridas S."/>
            <person name="Albert R."/>
            <person name="Binder M."/>
            <person name="Bloem J."/>
            <person name="Labutti K."/>
            <person name="Salamov A."/>
            <person name="Andreopoulos B."/>
            <person name="Baker S."/>
            <person name="Barry K."/>
            <person name="Bills G."/>
            <person name="Bluhm B."/>
            <person name="Cannon C."/>
            <person name="Castanera R."/>
            <person name="Culley D."/>
            <person name="Daum C."/>
            <person name="Ezra D."/>
            <person name="Gonzalez J."/>
            <person name="Henrissat B."/>
            <person name="Kuo A."/>
            <person name="Liang C."/>
            <person name="Lipzen A."/>
            <person name="Lutzoni F."/>
            <person name="Magnuson J."/>
            <person name="Mondo S."/>
            <person name="Nolan M."/>
            <person name="Ohm R."/>
            <person name="Pangilinan J."/>
            <person name="Park H.-J."/>
            <person name="Ramirez L."/>
            <person name="Alfaro M."/>
            <person name="Sun H."/>
            <person name="Tritt A."/>
            <person name="Yoshinaga Y."/>
            <person name="Zwiers L.-H."/>
            <person name="Turgeon B."/>
            <person name="Goodwin S."/>
            <person name="Spatafora J."/>
            <person name="Crous P."/>
            <person name="Grigoriev I."/>
        </authorList>
    </citation>
    <scope>NUCLEOTIDE SEQUENCE</scope>
    <source>
        <strain evidence="13 15">CBS 304.34</strain>
    </source>
</reference>
<name>A0A6A6Z897_9PEZI</name>